<dbReference type="RefSeq" id="XP_034010460.1">
    <property type="nucleotide sequence ID" value="XM_034157998.1"/>
</dbReference>
<dbReference type="GO" id="GO:0003723">
    <property type="term" value="F:RNA binding"/>
    <property type="evidence" value="ECO:0007669"/>
    <property type="project" value="InterPro"/>
</dbReference>
<dbReference type="InterPro" id="IPR002143">
    <property type="entry name" value="Ribosomal_uL1"/>
</dbReference>
<dbReference type="CDD" id="cd00403">
    <property type="entry name" value="Ribosomal_L1"/>
    <property type="match status" value="1"/>
</dbReference>
<reference evidence="4 5" key="1">
    <citation type="submission" date="2019-07" db="EMBL/GenBank/DDBJ databases">
        <title>Genome assembly of two rare yeast pathogens: Diutina rugosa and Trichomonascus ciferrii.</title>
        <authorList>
            <person name="Mixao V."/>
            <person name="Saus E."/>
            <person name="Hansen A."/>
            <person name="Lass-Flor C."/>
            <person name="Gabaldon T."/>
        </authorList>
    </citation>
    <scope>NUCLEOTIDE SEQUENCE [LARGE SCALE GENOMIC DNA]</scope>
    <source>
        <strain evidence="4 5">CBS 613</strain>
    </source>
</reference>
<dbReference type="InterPro" id="IPR016095">
    <property type="entry name" value="Ribosomal_uL1_3-a/b-sand"/>
</dbReference>
<organism evidence="4 5">
    <name type="scientific">Diutina rugosa</name>
    <name type="common">Yeast</name>
    <name type="synonym">Candida rugosa</name>
    <dbReference type="NCBI Taxonomy" id="5481"/>
    <lineage>
        <taxon>Eukaryota</taxon>
        <taxon>Fungi</taxon>
        <taxon>Dikarya</taxon>
        <taxon>Ascomycota</taxon>
        <taxon>Saccharomycotina</taxon>
        <taxon>Pichiomycetes</taxon>
        <taxon>Debaryomycetaceae</taxon>
        <taxon>Diutina</taxon>
    </lineage>
</organism>
<dbReference type="SUPFAM" id="SSF56808">
    <property type="entry name" value="Ribosomal protein L1"/>
    <property type="match status" value="1"/>
</dbReference>
<dbReference type="Proteomes" id="UP000449547">
    <property type="component" value="Unassembled WGS sequence"/>
</dbReference>
<comment type="similarity">
    <text evidence="1">Belongs to the universal ribosomal protein uL1 family.</text>
</comment>
<dbReference type="GO" id="GO:0006412">
    <property type="term" value="P:translation"/>
    <property type="evidence" value="ECO:0007669"/>
    <property type="project" value="InterPro"/>
</dbReference>
<protein>
    <recommendedName>
        <fullName evidence="6">Ribosomal protein</fullName>
    </recommendedName>
</protein>
<keyword evidence="5" id="KW-1185">Reference proteome</keyword>
<evidence type="ECO:0008006" key="6">
    <source>
        <dbReference type="Google" id="ProtNLM"/>
    </source>
</evidence>
<dbReference type="EMBL" id="SWFT01000149">
    <property type="protein sequence ID" value="KAA8898203.1"/>
    <property type="molecule type" value="Genomic_DNA"/>
</dbReference>
<proteinExistence type="inferred from homology"/>
<dbReference type="OMA" id="EFRVDKH"/>
<dbReference type="InterPro" id="IPR028364">
    <property type="entry name" value="Ribosomal_uL1/biogenesis"/>
</dbReference>
<dbReference type="AlphaFoldDB" id="A0A642UFW8"/>
<dbReference type="GeneID" id="54783709"/>
<dbReference type="OrthoDB" id="1747252at2759"/>
<name>A0A642UFW8_DIURU</name>
<dbReference type="InterPro" id="IPR023674">
    <property type="entry name" value="Ribosomal_uL1-like"/>
</dbReference>
<sequence>MFTRSVRWFSATARTMAKDTSEAKKRLKKEQRRKVVQKQAPELHPLYMEVPQALRYLRAAEVGFPASRTTISLHMTVLPERGSKPLAGEIFFPKPIKESNVMVFSGNPEVIEQAKADGAKFAGGSDLIESIQNGTTKLDGLTHAFATPDIVKELKAIARQIGPKGLMPSAKKGTVAENLSDLMRNSSGAMPFKQKGEHLAIPIGRADFSDREIVANLKAVSDAIYASQPPGTKKPNLLGKAVISSTRGPGLVVNIRQQV</sequence>
<dbReference type="PANTHER" id="PTHR36427">
    <property type="entry name" value="54S RIBOSOMAL PROTEIN L1, MITOCHONDRIAL"/>
    <property type="match status" value="1"/>
</dbReference>
<evidence type="ECO:0000313" key="5">
    <source>
        <dbReference type="Proteomes" id="UP000449547"/>
    </source>
</evidence>
<comment type="caution">
    <text evidence="4">The sequence shown here is derived from an EMBL/GenBank/DDBJ whole genome shotgun (WGS) entry which is preliminary data.</text>
</comment>
<keyword evidence="3" id="KW-0687">Ribonucleoprotein</keyword>
<dbReference type="Gene3D" id="3.40.50.790">
    <property type="match status" value="1"/>
</dbReference>
<evidence type="ECO:0000256" key="2">
    <source>
        <dbReference type="ARBA" id="ARBA00022980"/>
    </source>
</evidence>
<evidence type="ECO:0000313" key="4">
    <source>
        <dbReference type="EMBL" id="KAA8898203.1"/>
    </source>
</evidence>
<gene>
    <name evidence="4" type="ORF">DIURU_005058</name>
</gene>
<dbReference type="PIRSF" id="PIRSF002155">
    <property type="entry name" value="Ribosomal_L1"/>
    <property type="match status" value="1"/>
</dbReference>
<dbReference type="GO" id="GO:0005762">
    <property type="term" value="C:mitochondrial large ribosomal subunit"/>
    <property type="evidence" value="ECO:0007669"/>
    <property type="project" value="TreeGrafter"/>
</dbReference>
<dbReference type="Gene3D" id="3.30.190.20">
    <property type="match status" value="1"/>
</dbReference>
<evidence type="ECO:0000256" key="1">
    <source>
        <dbReference type="ARBA" id="ARBA00010531"/>
    </source>
</evidence>
<evidence type="ECO:0000256" key="3">
    <source>
        <dbReference type="ARBA" id="ARBA00023274"/>
    </source>
</evidence>
<keyword evidence="2" id="KW-0689">Ribosomal protein</keyword>
<accession>A0A642UFW8</accession>
<dbReference type="GO" id="GO:0003735">
    <property type="term" value="F:structural constituent of ribosome"/>
    <property type="evidence" value="ECO:0007669"/>
    <property type="project" value="InterPro"/>
</dbReference>
<dbReference type="VEuPathDB" id="FungiDB:DIURU_005058"/>
<dbReference type="PANTHER" id="PTHR36427:SF3">
    <property type="entry name" value="LARGE RIBOSOMAL SUBUNIT PROTEIN UL1M"/>
    <property type="match status" value="1"/>
</dbReference>
<dbReference type="Pfam" id="PF00687">
    <property type="entry name" value="Ribosomal_L1"/>
    <property type="match status" value="1"/>
</dbReference>